<dbReference type="PANTHER" id="PTHR33359:SF1">
    <property type="entry name" value="MOLYBDOPTERIN SYNTHASE SULFUR CARRIER SUBUNIT"/>
    <property type="match status" value="1"/>
</dbReference>
<keyword evidence="3" id="KW-0501">Molybdenum cofactor biosynthesis</keyword>
<dbReference type="GO" id="GO:0000166">
    <property type="term" value="F:nucleotide binding"/>
    <property type="evidence" value="ECO:0007669"/>
    <property type="project" value="UniProtKB-KW"/>
</dbReference>
<evidence type="ECO:0000313" key="4">
    <source>
        <dbReference type="EMBL" id="VAV96128.1"/>
    </source>
</evidence>
<sequence length="83" mass="9266">MKLLYFARIREDIGHSSEDIPLPEGVSDIGGLIDHLCEKGENYRSAFKDETIIRVAVNQLYVNFDHPLADGDEIAFFPPMTGG</sequence>
<dbReference type="InterPro" id="IPR016155">
    <property type="entry name" value="Mopterin_synth/thiamin_S_b"/>
</dbReference>
<proteinExistence type="predicted"/>
<dbReference type="GO" id="GO:0006777">
    <property type="term" value="P:Mo-molybdopterin cofactor biosynthetic process"/>
    <property type="evidence" value="ECO:0007669"/>
    <property type="project" value="UniProtKB-KW"/>
</dbReference>
<keyword evidence="2" id="KW-0547">Nucleotide-binding</keyword>
<dbReference type="EMBL" id="UOEJ01000071">
    <property type="protein sequence ID" value="VAV96128.1"/>
    <property type="molecule type" value="Genomic_DNA"/>
</dbReference>
<comment type="pathway">
    <text evidence="1">Cofactor biosynthesis; molybdopterin biosynthesis.</text>
</comment>
<dbReference type="NCBIfam" id="TIGR01682">
    <property type="entry name" value="moaD"/>
    <property type="match status" value="1"/>
</dbReference>
<dbReference type="InterPro" id="IPR044672">
    <property type="entry name" value="MOCS2A"/>
</dbReference>
<gene>
    <name evidence="4" type="ORF">MNBD_ALPHA01-2152</name>
</gene>
<protein>
    <submittedName>
        <fullName evidence="4">Molybdopterin synthase sulfur carrier subunit</fullName>
    </submittedName>
</protein>
<evidence type="ECO:0000256" key="1">
    <source>
        <dbReference type="ARBA" id="ARBA00005046"/>
    </source>
</evidence>
<reference evidence="4" key="1">
    <citation type="submission" date="2018-06" db="EMBL/GenBank/DDBJ databases">
        <authorList>
            <person name="Zhirakovskaya E."/>
        </authorList>
    </citation>
    <scope>NUCLEOTIDE SEQUENCE</scope>
</reference>
<dbReference type="FunFam" id="3.10.20.30:FF:000010">
    <property type="entry name" value="Molybdopterin synthase sulfur carrier subunit"/>
    <property type="match status" value="1"/>
</dbReference>
<dbReference type="UniPathway" id="UPA00344"/>
<evidence type="ECO:0000256" key="2">
    <source>
        <dbReference type="ARBA" id="ARBA00022741"/>
    </source>
</evidence>
<dbReference type="Pfam" id="PF02597">
    <property type="entry name" value="ThiS"/>
    <property type="match status" value="1"/>
</dbReference>
<dbReference type="PANTHER" id="PTHR33359">
    <property type="entry name" value="MOLYBDOPTERIN SYNTHASE SULFUR CARRIER SUBUNIT"/>
    <property type="match status" value="1"/>
</dbReference>
<accession>A0A3B0S6U9</accession>
<dbReference type="GO" id="GO:1990133">
    <property type="term" value="C:molybdopterin adenylyltransferase complex"/>
    <property type="evidence" value="ECO:0007669"/>
    <property type="project" value="TreeGrafter"/>
</dbReference>
<dbReference type="InterPro" id="IPR012675">
    <property type="entry name" value="Beta-grasp_dom_sf"/>
</dbReference>
<dbReference type="InterPro" id="IPR003749">
    <property type="entry name" value="ThiS/MoaD-like"/>
</dbReference>
<dbReference type="AlphaFoldDB" id="A0A3B0S6U9"/>
<dbReference type="NCBIfam" id="TIGR01687">
    <property type="entry name" value="moaD_arch"/>
    <property type="match status" value="1"/>
</dbReference>
<organism evidence="4">
    <name type="scientific">hydrothermal vent metagenome</name>
    <dbReference type="NCBI Taxonomy" id="652676"/>
    <lineage>
        <taxon>unclassified sequences</taxon>
        <taxon>metagenomes</taxon>
        <taxon>ecological metagenomes</taxon>
    </lineage>
</organism>
<name>A0A3B0S6U9_9ZZZZ</name>
<dbReference type="SUPFAM" id="SSF54285">
    <property type="entry name" value="MoaD/ThiS"/>
    <property type="match status" value="1"/>
</dbReference>
<dbReference type="InterPro" id="IPR010038">
    <property type="entry name" value="MoaD_arc-typ"/>
</dbReference>
<dbReference type="CDD" id="cd00754">
    <property type="entry name" value="Ubl_MoaD"/>
    <property type="match status" value="1"/>
</dbReference>
<dbReference type="Gene3D" id="3.10.20.30">
    <property type="match status" value="1"/>
</dbReference>
<evidence type="ECO:0000256" key="3">
    <source>
        <dbReference type="ARBA" id="ARBA00023150"/>
    </source>
</evidence>